<organism evidence="2 3">
    <name type="scientific">Tumebacillus flagellatus</name>
    <dbReference type="NCBI Taxonomy" id="1157490"/>
    <lineage>
        <taxon>Bacteria</taxon>
        <taxon>Bacillati</taxon>
        <taxon>Bacillota</taxon>
        <taxon>Bacilli</taxon>
        <taxon>Bacillales</taxon>
        <taxon>Alicyclobacillaceae</taxon>
        <taxon>Tumebacillus</taxon>
    </lineage>
</organism>
<dbReference type="SMART" id="SM00530">
    <property type="entry name" value="HTH_XRE"/>
    <property type="match status" value="1"/>
</dbReference>
<dbReference type="OrthoDB" id="9781157at2"/>
<dbReference type="InterPro" id="IPR010982">
    <property type="entry name" value="Lambda_DNA-bd_dom_sf"/>
</dbReference>
<evidence type="ECO:0000313" key="2">
    <source>
        <dbReference type="EMBL" id="KEO84719.1"/>
    </source>
</evidence>
<dbReference type="SUPFAM" id="SSF47413">
    <property type="entry name" value="lambda repressor-like DNA-binding domains"/>
    <property type="match status" value="1"/>
</dbReference>
<dbReference type="InterPro" id="IPR001387">
    <property type="entry name" value="Cro/C1-type_HTH"/>
</dbReference>
<evidence type="ECO:0000313" key="3">
    <source>
        <dbReference type="Proteomes" id="UP000027931"/>
    </source>
</evidence>
<dbReference type="SUPFAM" id="SSF48452">
    <property type="entry name" value="TPR-like"/>
    <property type="match status" value="1"/>
</dbReference>
<keyword evidence="3" id="KW-1185">Reference proteome</keyword>
<gene>
    <name evidence="2" type="ORF">EL26_04160</name>
</gene>
<dbReference type="GO" id="GO:0003677">
    <property type="term" value="F:DNA binding"/>
    <property type="evidence" value="ECO:0007669"/>
    <property type="project" value="InterPro"/>
</dbReference>
<dbReference type="Gene3D" id="1.10.260.40">
    <property type="entry name" value="lambda repressor-like DNA-binding domains"/>
    <property type="match status" value="1"/>
</dbReference>
<sequence length="395" mass="45575">MSTIEVSTTSEIGRTALPRRILELMQERGDAFTIRGFSQRLGISREYLRIMLAGDRPISPAMTERIAQGLGITVERLKQTDTQHLVQELTTVLGASKRTKPMLLRARDMAEKLVKTALGATERALHLNNLGRVQFFQQEYDEAHGTWLQGLEYAKLLYEQYEEKDLLHLITANLMLTYTIRKEFSHVEEILRLVEQAMPENSIALGLASSTRMNMCLELKKYRQAKEHAISSLEHYRRTNDDSRIAKAMINIAHCDYLLGDYENSAISLSSAIEHAKNYDYTLVFAVKEYVKVLIKQKNYEKAAQSIEKYESIAKDYPDIHGRLLILYTRIKNDPSFSIRISDDSTRSLQVRYFACKCLFDFYSKKGDAETALMYYERARIYSNAKSEFFEEEGF</sequence>
<dbReference type="CDD" id="cd00093">
    <property type="entry name" value="HTH_XRE"/>
    <property type="match status" value="1"/>
</dbReference>
<dbReference type="InterPro" id="IPR011990">
    <property type="entry name" value="TPR-like_helical_dom_sf"/>
</dbReference>
<protein>
    <recommendedName>
        <fullName evidence="1">HTH cro/C1-type domain-containing protein</fullName>
    </recommendedName>
</protein>
<feature type="domain" description="HTH cro/C1-type" evidence="1">
    <location>
        <begin position="20"/>
        <end position="77"/>
    </location>
</feature>
<reference evidence="2 3" key="1">
    <citation type="journal article" date="2013" name="Int. J. Syst. Evol. Microbiol.">
        <title>Tumebacillus flagellatus sp. nov., an alpha-amylase/pullulanase-producing bacterium isolated from cassava wastewater.</title>
        <authorList>
            <person name="Wang Q."/>
            <person name="Xie N."/>
            <person name="Qin Y."/>
            <person name="Shen N."/>
            <person name="Zhu J."/>
            <person name="Mi H."/>
            <person name="Huang R."/>
        </authorList>
    </citation>
    <scope>NUCLEOTIDE SEQUENCE [LARGE SCALE GENOMIC DNA]</scope>
    <source>
        <strain evidence="2 3">GST4</strain>
    </source>
</reference>
<name>A0A074LUW1_9BACL</name>
<dbReference type="RefSeq" id="WP_038084681.1">
    <property type="nucleotide sequence ID" value="NZ_JMIR01000003.1"/>
</dbReference>
<accession>A0A074LUW1</accession>
<dbReference type="Gene3D" id="1.25.40.10">
    <property type="entry name" value="Tetratricopeptide repeat domain"/>
    <property type="match status" value="1"/>
</dbReference>
<evidence type="ECO:0000259" key="1">
    <source>
        <dbReference type="SMART" id="SM00530"/>
    </source>
</evidence>
<dbReference type="EMBL" id="JMIR01000003">
    <property type="protein sequence ID" value="KEO84719.1"/>
    <property type="molecule type" value="Genomic_DNA"/>
</dbReference>
<comment type="caution">
    <text evidence="2">The sequence shown here is derived from an EMBL/GenBank/DDBJ whole genome shotgun (WGS) entry which is preliminary data.</text>
</comment>
<proteinExistence type="predicted"/>
<dbReference type="Proteomes" id="UP000027931">
    <property type="component" value="Unassembled WGS sequence"/>
</dbReference>
<dbReference type="AlphaFoldDB" id="A0A074LUW1"/>